<dbReference type="InterPro" id="IPR000305">
    <property type="entry name" value="GIY-YIG_endonuc"/>
</dbReference>
<dbReference type="PANTHER" id="PTHR34477:SF1">
    <property type="entry name" value="UPF0213 PROTEIN YHBQ"/>
    <property type="match status" value="1"/>
</dbReference>
<dbReference type="InterPro" id="IPR035901">
    <property type="entry name" value="GIY-YIG_endonuc_sf"/>
</dbReference>
<dbReference type="OrthoDB" id="9807770at2"/>
<dbReference type="PANTHER" id="PTHR34477">
    <property type="entry name" value="UPF0213 PROTEIN YHBQ"/>
    <property type="match status" value="1"/>
</dbReference>
<evidence type="ECO:0000313" key="3">
    <source>
        <dbReference type="EMBL" id="BBK25722.1"/>
    </source>
</evidence>
<evidence type="ECO:0000256" key="1">
    <source>
        <dbReference type="ARBA" id="ARBA00007435"/>
    </source>
</evidence>
<dbReference type="SUPFAM" id="SSF82771">
    <property type="entry name" value="GIY-YIG endonuclease"/>
    <property type="match status" value="1"/>
</dbReference>
<dbReference type="KEGG" id="dho:Dia5BBH33_16570"/>
<dbReference type="InterPro" id="IPR050190">
    <property type="entry name" value="UPF0213_domain"/>
</dbReference>
<organism evidence="3 4">
    <name type="scientific">Dialister hominis</name>
    <dbReference type="NCBI Taxonomy" id="2582419"/>
    <lineage>
        <taxon>Bacteria</taxon>
        <taxon>Bacillati</taxon>
        <taxon>Bacillota</taxon>
        <taxon>Negativicutes</taxon>
        <taxon>Veillonellales</taxon>
        <taxon>Veillonellaceae</taxon>
        <taxon>Dialister</taxon>
    </lineage>
</organism>
<dbReference type="EMBL" id="AP019697">
    <property type="protein sequence ID" value="BBK25722.1"/>
    <property type="molecule type" value="Genomic_DNA"/>
</dbReference>
<comment type="similarity">
    <text evidence="1">Belongs to the UPF0213 family.</text>
</comment>
<dbReference type="RefSeq" id="WP_143332763.1">
    <property type="nucleotide sequence ID" value="NZ_AP019697.1"/>
</dbReference>
<gene>
    <name evidence="3" type="ORF">Dia5BBH33_16570</name>
</gene>
<dbReference type="GeneID" id="92716877"/>
<reference evidence="4" key="1">
    <citation type="submission" date="2019-05" db="EMBL/GenBank/DDBJ databases">
        <title>Complete genome sequencing of Dialister sp. strain 5BBH33.</title>
        <authorList>
            <person name="Sakamoto M."/>
            <person name="Murakami T."/>
            <person name="Mori H."/>
        </authorList>
    </citation>
    <scope>NUCLEOTIDE SEQUENCE [LARGE SCALE GENOMIC DNA]</scope>
    <source>
        <strain evidence="4">5BBH33</strain>
    </source>
</reference>
<dbReference type="CDD" id="cd10456">
    <property type="entry name" value="GIY-YIG_UPF0213"/>
    <property type="match status" value="1"/>
</dbReference>
<dbReference type="Pfam" id="PF01541">
    <property type="entry name" value="GIY-YIG"/>
    <property type="match status" value="1"/>
</dbReference>
<sequence>MSEETTEKEERKYFTYMVRCADGSLYTGFTVDDVHRRVAVHNSGKGARYTRSRLPVVLAWYREWGTEHEARSMEYRLKRMKKEEKEAMAASFGEEKT</sequence>
<evidence type="ECO:0000313" key="4">
    <source>
        <dbReference type="Proteomes" id="UP000320585"/>
    </source>
</evidence>
<protein>
    <recommendedName>
        <fullName evidence="2">GIY-YIG domain-containing protein</fullName>
    </recommendedName>
</protein>
<dbReference type="Proteomes" id="UP000320585">
    <property type="component" value="Chromosome"/>
</dbReference>
<evidence type="ECO:0000259" key="2">
    <source>
        <dbReference type="PROSITE" id="PS50164"/>
    </source>
</evidence>
<accession>A0A8D4UVH4</accession>
<keyword evidence="4" id="KW-1185">Reference proteome</keyword>
<name>A0A8D4UVH4_9FIRM</name>
<dbReference type="AlphaFoldDB" id="A0A8D4UVH4"/>
<proteinExistence type="inferred from homology"/>
<feature type="domain" description="GIY-YIG" evidence="2">
    <location>
        <begin position="11"/>
        <end position="87"/>
    </location>
</feature>
<dbReference type="Gene3D" id="3.40.1440.10">
    <property type="entry name" value="GIY-YIG endonuclease"/>
    <property type="match status" value="1"/>
</dbReference>
<dbReference type="PROSITE" id="PS50164">
    <property type="entry name" value="GIY_YIG"/>
    <property type="match status" value="1"/>
</dbReference>